<feature type="domain" description="FF" evidence="5">
    <location>
        <begin position="317"/>
        <end position="374"/>
    </location>
</feature>
<evidence type="ECO:0000259" key="4">
    <source>
        <dbReference type="PROSITE" id="PS50020"/>
    </source>
</evidence>
<accession>A0AAF3FRR9</accession>
<feature type="coiled-coil region" evidence="2">
    <location>
        <begin position="306"/>
        <end position="340"/>
    </location>
</feature>
<evidence type="ECO:0000256" key="2">
    <source>
        <dbReference type="SAM" id="Coils"/>
    </source>
</evidence>
<dbReference type="Pfam" id="PF25432">
    <property type="entry name" value="FF_PRPF40A"/>
    <property type="match status" value="1"/>
</dbReference>
<dbReference type="SMART" id="SM00456">
    <property type="entry name" value="WW"/>
    <property type="match status" value="2"/>
</dbReference>
<dbReference type="GO" id="GO:0045292">
    <property type="term" value="P:mRNA cis splicing, via spliceosome"/>
    <property type="evidence" value="ECO:0007669"/>
    <property type="project" value="InterPro"/>
</dbReference>
<dbReference type="InterPro" id="IPR036020">
    <property type="entry name" value="WW_dom_sf"/>
</dbReference>
<dbReference type="FunFam" id="1.10.10.440:FF:000002">
    <property type="entry name" value="pre-mRNA-processing factor 40 homolog A isoform X1"/>
    <property type="match status" value="1"/>
</dbReference>
<dbReference type="WBParaSite" id="MBELARI_LOCUS9406.2">
    <property type="protein sequence ID" value="MBELARI_LOCUS9406.2"/>
    <property type="gene ID" value="MBELARI_LOCUS9406"/>
</dbReference>
<organism evidence="6 7">
    <name type="scientific">Mesorhabditis belari</name>
    <dbReference type="NCBI Taxonomy" id="2138241"/>
    <lineage>
        <taxon>Eukaryota</taxon>
        <taxon>Metazoa</taxon>
        <taxon>Ecdysozoa</taxon>
        <taxon>Nematoda</taxon>
        <taxon>Chromadorea</taxon>
        <taxon>Rhabditida</taxon>
        <taxon>Rhabditina</taxon>
        <taxon>Rhabditomorpha</taxon>
        <taxon>Rhabditoidea</taxon>
        <taxon>Rhabditidae</taxon>
        <taxon>Mesorhabditinae</taxon>
        <taxon>Mesorhabditis</taxon>
    </lineage>
</organism>
<dbReference type="InterPro" id="IPR039726">
    <property type="entry name" value="Prp40-like"/>
</dbReference>
<feature type="domain" description="FF" evidence="5">
    <location>
        <begin position="387"/>
        <end position="447"/>
    </location>
</feature>
<feature type="domain" description="WW" evidence="4">
    <location>
        <begin position="93"/>
        <end position="126"/>
    </location>
</feature>
<dbReference type="InterPro" id="IPR002713">
    <property type="entry name" value="FF_domain"/>
</dbReference>
<feature type="compositionally biased region" description="Basic residues" evidence="3">
    <location>
        <begin position="710"/>
        <end position="724"/>
    </location>
</feature>
<dbReference type="CDD" id="cd00201">
    <property type="entry name" value="WW"/>
    <property type="match status" value="2"/>
</dbReference>
<feature type="compositionally biased region" description="Basic residues" evidence="3">
    <location>
        <begin position="665"/>
        <end position="679"/>
    </location>
</feature>
<dbReference type="InterPro" id="IPR036517">
    <property type="entry name" value="FF_domain_sf"/>
</dbReference>
<dbReference type="PROSITE" id="PS50020">
    <property type="entry name" value="WW_DOMAIN_2"/>
    <property type="match status" value="2"/>
</dbReference>
<dbReference type="SMART" id="SM00441">
    <property type="entry name" value="FF"/>
    <property type="match status" value="5"/>
</dbReference>
<reference evidence="7" key="1">
    <citation type="submission" date="2024-02" db="UniProtKB">
        <authorList>
            <consortium name="WormBaseParasite"/>
        </authorList>
    </citation>
    <scope>IDENTIFICATION</scope>
</reference>
<dbReference type="SUPFAM" id="SSF51045">
    <property type="entry name" value="WW domain"/>
    <property type="match status" value="2"/>
</dbReference>
<evidence type="ECO:0000313" key="7">
    <source>
        <dbReference type="WBParaSite" id="MBELARI_LOCUS9406.2"/>
    </source>
</evidence>
<dbReference type="GO" id="GO:0005685">
    <property type="term" value="C:U1 snRNP"/>
    <property type="evidence" value="ECO:0007669"/>
    <property type="project" value="TreeGrafter"/>
</dbReference>
<feature type="domain" description="FF" evidence="5">
    <location>
        <begin position="466"/>
        <end position="527"/>
    </location>
</feature>
<evidence type="ECO:0000313" key="6">
    <source>
        <dbReference type="Proteomes" id="UP000887575"/>
    </source>
</evidence>
<dbReference type="PANTHER" id="PTHR11864:SF0">
    <property type="entry name" value="PRP40 PRE-MRNA PROCESSING FACTOR 40 HOMOLOG A (YEAST)"/>
    <property type="match status" value="1"/>
</dbReference>
<dbReference type="Pfam" id="PF00397">
    <property type="entry name" value="WW"/>
    <property type="match status" value="2"/>
</dbReference>
<dbReference type="GO" id="GO:0071004">
    <property type="term" value="C:U2-type prespliceosome"/>
    <property type="evidence" value="ECO:0007669"/>
    <property type="project" value="TreeGrafter"/>
</dbReference>
<dbReference type="SUPFAM" id="SSF81698">
    <property type="entry name" value="FF domain"/>
    <property type="match status" value="5"/>
</dbReference>
<protein>
    <submittedName>
        <fullName evidence="7">Uncharacterized protein</fullName>
    </submittedName>
</protein>
<dbReference type="InterPro" id="IPR001202">
    <property type="entry name" value="WW_dom"/>
</dbReference>
<sequence length="780" mass="89687">MLPFNHSFFGTPLIPPGLRLLPGVVPTVPYSLAQQTQMFQAQAQVMFQAQSQVIAAARAQQQAASTTPQPMLVPTGMGDAAAAGMGGDTSASPRADSPWTAHRAEDGRTFYHNKITNKSTWIKPDELKTPAERLVTGKWKLAMSEQGKPYYYNTETKETTWTMPEGFNDAGGTPSTAAATISPPNPQRIPMPGSSMETVTVKEEVKTEMDDIDKAIQATLAANLDPILPPEAPKPRTDVPLMDEEQELKKRQANVFRELLRIKYDEGKISSTDSWDHAVKFIGSDPRFRVLQKVSEKKQVFNAWKVQRQKEERDEKRLAVKKAKEDLEKWLQEHPKMKTNIRYQKAMEVFDKEPIWKAVSDADRRDIFSDVQAFVHKREAEFAEKTRKRNIQALSDILDGMRDITYRTTWAQAQRLLIENPAFADDVTLQSMDKEDALIVFEDFIRNAEKVHDSQKEVEERRLKRQERKVREAFQQFLEELHQKGVLHSMSLWSSLYPTISPDPRFDAMLMQSGSTPLDLFKFYVEELKEQYSEHRRIIKDILTDQGKNVKIDTAYDQLVEWVQADERGKKVDAGNMKLCYNSLIEKAEQREKELEREEQRKKKRFEGELRNLLRSIQPPVDAQTEWASILPKIENESAFKAVDPELREKCFADFIQQLGESCGHHHGGKKKKKEKKKKADSGSESDEEKPKKRKRTRDGDDDDAERSEKKKKKKSRRHSRSRSRSGSDDDDRRKQRGSEHLFTKREADLAEQISDRITSTPQAFLMENPTFAFVDVDDR</sequence>
<dbReference type="GO" id="GO:0003723">
    <property type="term" value="F:RNA binding"/>
    <property type="evidence" value="ECO:0007669"/>
    <property type="project" value="TreeGrafter"/>
</dbReference>
<feature type="coiled-coil region" evidence="2">
    <location>
        <begin position="578"/>
        <end position="616"/>
    </location>
</feature>
<keyword evidence="1" id="KW-0677">Repeat</keyword>
<name>A0AAF3FRR9_9BILA</name>
<dbReference type="Proteomes" id="UP000887575">
    <property type="component" value="Unassembled WGS sequence"/>
</dbReference>
<evidence type="ECO:0000256" key="1">
    <source>
        <dbReference type="ARBA" id="ARBA00022737"/>
    </source>
</evidence>
<keyword evidence="6" id="KW-1185">Reference proteome</keyword>
<feature type="domain" description="WW" evidence="4">
    <location>
        <begin position="133"/>
        <end position="166"/>
    </location>
</feature>
<dbReference type="Gene3D" id="1.10.10.440">
    <property type="entry name" value="FF domain"/>
    <property type="match status" value="5"/>
</dbReference>
<dbReference type="PROSITE" id="PS01159">
    <property type="entry name" value="WW_DOMAIN_1"/>
    <property type="match status" value="2"/>
</dbReference>
<feature type="domain" description="FF" evidence="5">
    <location>
        <begin position="249"/>
        <end position="307"/>
    </location>
</feature>
<keyword evidence="2" id="KW-0175">Coiled coil</keyword>
<evidence type="ECO:0000259" key="5">
    <source>
        <dbReference type="PROSITE" id="PS51676"/>
    </source>
</evidence>
<dbReference type="Gene3D" id="2.20.70.10">
    <property type="match status" value="2"/>
</dbReference>
<feature type="compositionally biased region" description="Basic and acidic residues" evidence="3">
    <location>
        <begin position="726"/>
        <end position="748"/>
    </location>
</feature>
<dbReference type="PROSITE" id="PS51676">
    <property type="entry name" value="FF"/>
    <property type="match status" value="4"/>
</dbReference>
<dbReference type="FunFam" id="1.10.10.440:FF:000003">
    <property type="entry name" value="Pre-mRNA processing factor 40 homolog A"/>
    <property type="match status" value="1"/>
</dbReference>
<feature type="region of interest" description="Disordered" evidence="3">
    <location>
        <begin position="661"/>
        <end position="748"/>
    </location>
</feature>
<evidence type="ECO:0000256" key="3">
    <source>
        <dbReference type="SAM" id="MobiDB-lite"/>
    </source>
</evidence>
<dbReference type="Pfam" id="PF01846">
    <property type="entry name" value="FF"/>
    <property type="match status" value="3"/>
</dbReference>
<dbReference type="PANTHER" id="PTHR11864">
    <property type="entry name" value="PRE-MRNA-PROCESSING PROTEIN PRP40"/>
    <property type="match status" value="1"/>
</dbReference>
<proteinExistence type="predicted"/>
<dbReference type="AlphaFoldDB" id="A0AAF3FRR9"/>